<name>A0AAV4XXW2_CAEEX</name>
<gene>
    <name evidence="2" type="ORF">CEXT_630221</name>
</gene>
<reference evidence="2 3" key="1">
    <citation type="submission" date="2021-06" db="EMBL/GenBank/DDBJ databases">
        <title>Caerostris extrusa draft genome.</title>
        <authorList>
            <person name="Kono N."/>
            <person name="Arakawa K."/>
        </authorList>
    </citation>
    <scope>NUCLEOTIDE SEQUENCE [LARGE SCALE GENOMIC DNA]</scope>
</reference>
<proteinExistence type="predicted"/>
<feature type="region of interest" description="Disordered" evidence="1">
    <location>
        <begin position="1"/>
        <end position="29"/>
    </location>
</feature>
<sequence length="220" mass="24390">ALLSRAVKKDPNEARLGPFRASDHPRKDLPEARANFSLTETESTSSGSIHARLQKCLPRGVRRSRSKHRNGCIEKETLLMTAVDREEHISSLGYDANESKHFCPVGGLIERELVLSVSVSGVGACLREVLSGVVSGLERASPCLIRIFSVHGGSLYHGLTKKYVLPGRPHSSGEFLSQRQLPVLRTTPSHTHRCKSALRSEKKFRFSEMRSARKRPNTTP</sequence>
<evidence type="ECO:0000256" key="1">
    <source>
        <dbReference type="SAM" id="MobiDB-lite"/>
    </source>
</evidence>
<dbReference type="AlphaFoldDB" id="A0AAV4XXW2"/>
<keyword evidence="3" id="KW-1185">Reference proteome</keyword>
<comment type="caution">
    <text evidence="2">The sequence shown here is derived from an EMBL/GenBank/DDBJ whole genome shotgun (WGS) entry which is preliminary data.</text>
</comment>
<protein>
    <submittedName>
        <fullName evidence="2">Uncharacterized protein</fullName>
    </submittedName>
</protein>
<dbReference type="Proteomes" id="UP001054945">
    <property type="component" value="Unassembled WGS sequence"/>
</dbReference>
<evidence type="ECO:0000313" key="2">
    <source>
        <dbReference type="EMBL" id="GIY99035.1"/>
    </source>
</evidence>
<feature type="non-terminal residue" evidence="2">
    <location>
        <position position="1"/>
    </location>
</feature>
<evidence type="ECO:0000313" key="3">
    <source>
        <dbReference type="Proteomes" id="UP001054945"/>
    </source>
</evidence>
<organism evidence="2 3">
    <name type="scientific">Caerostris extrusa</name>
    <name type="common">Bark spider</name>
    <name type="synonym">Caerostris bankana</name>
    <dbReference type="NCBI Taxonomy" id="172846"/>
    <lineage>
        <taxon>Eukaryota</taxon>
        <taxon>Metazoa</taxon>
        <taxon>Ecdysozoa</taxon>
        <taxon>Arthropoda</taxon>
        <taxon>Chelicerata</taxon>
        <taxon>Arachnida</taxon>
        <taxon>Araneae</taxon>
        <taxon>Araneomorphae</taxon>
        <taxon>Entelegynae</taxon>
        <taxon>Araneoidea</taxon>
        <taxon>Araneidae</taxon>
        <taxon>Caerostris</taxon>
    </lineage>
</organism>
<accession>A0AAV4XXW2</accession>
<dbReference type="EMBL" id="BPLR01018372">
    <property type="protein sequence ID" value="GIY99035.1"/>
    <property type="molecule type" value="Genomic_DNA"/>
</dbReference>